<gene>
    <name evidence="1" type="ORF">KC19_2G018100</name>
</gene>
<comment type="caution">
    <text evidence="1">The sequence shown here is derived from an EMBL/GenBank/DDBJ whole genome shotgun (WGS) entry which is preliminary data.</text>
</comment>
<name>A0A8T0IR36_CERPU</name>
<evidence type="ECO:0000313" key="2">
    <source>
        <dbReference type="Proteomes" id="UP000822688"/>
    </source>
</evidence>
<protein>
    <submittedName>
        <fullName evidence="1">Uncharacterized protein</fullName>
    </submittedName>
</protein>
<proteinExistence type="predicted"/>
<organism evidence="1 2">
    <name type="scientific">Ceratodon purpureus</name>
    <name type="common">Fire moss</name>
    <name type="synonym">Dicranum purpureum</name>
    <dbReference type="NCBI Taxonomy" id="3225"/>
    <lineage>
        <taxon>Eukaryota</taxon>
        <taxon>Viridiplantae</taxon>
        <taxon>Streptophyta</taxon>
        <taxon>Embryophyta</taxon>
        <taxon>Bryophyta</taxon>
        <taxon>Bryophytina</taxon>
        <taxon>Bryopsida</taxon>
        <taxon>Dicranidae</taxon>
        <taxon>Pseudoditrichales</taxon>
        <taxon>Ditrichaceae</taxon>
        <taxon>Ceratodon</taxon>
    </lineage>
</organism>
<reference evidence="1" key="1">
    <citation type="submission" date="2020-06" db="EMBL/GenBank/DDBJ databases">
        <title>WGS assembly of Ceratodon purpureus strain R40.</title>
        <authorList>
            <person name="Carey S.B."/>
            <person name="Jenkins J."/>
            <person name="Shu S."/>
            <person name="Lovell J.T."/>
            <person name="Sreedasyam A."/>
            <person name="Maumus F."/>
            <person name="Tiley G.P."/>
            <person name="Fernandez-Pozo N."/>
            <person name="Barry K."/>
            <person name="Chen C."/>
            <person name="Wang M."/>
            <person name="Lipzen A."/>
            <person name="Daum C."/>
            <person name="Saski C.A."/>
            <person name="Payton A.C."/>
            <person name="Mcbreen J.C."/>
            <person name="Conrad R.E."/>
            <person name="Kollar L.M."/>
            <person name="Olsson S."/>
            <person name="Huttunen S."/>
            <person name="Landis J.B."/>
            <person name="Wickett N.J."/>
            <person name="Johnson M.G."/>
            <person name="Rensing S.A."/>
            <person name="Grimwood J."/>
            <person name="Schmutz J."/>
            <person name="Mcdaniel S.F."/>
        </authorList>
    </citation>
    <scope>NUCLEOTIDE SEQUENCE</scope>
    <source>
        <strain evidence="1">R40</strain>
    </source>
</reference>
<keyword evidence="2" id="KW-1185">Reference proteome</keyword>
<dbReference type="AlphaFoldDB" id="A0A8T0IR36"/>
<dbReference type="Proteomes" id="UP000822688">
    <property type="component" value="Chromosome 2"/>
</dbReference>
<accession>A0A8T0IR36</accession>
<sequence length="246" mass="29968">MAGMSGSRPDAVLGTREFSRVRQFDMEERRKRILGNPKYKIAVDKEALDKQVKSEIEYRLKQEKAKEQFEQWELTKIAAMKKTEELLEKERRINNMEYEQYWQEQQKCKVQREVDEKMHLLSVNERIGPFDKIRYDDQDMEPQKSSAIQMSVNHVRLWQEQLAMQKKEQESKARIDWIQKDIENRKRLRQMEANIKAQIFDRDKKIEREMLNRSQEKFKEAQMEHLENHMYQIAPEYFEQFQTTAR</sequence>
<evidence type="ECO:0000313" key="1">
    <source>
        <dbReference type="EMBL" id="KAG0585517.1"/>
    </source>
</evidence>
<dbReference type="EMBL" id="CM026422">
    <property type="protein sequence ID" value="KAG0585517.1"/>
    <property type="molecule type" value="Genomic_DNA"/>
</dbReference>